<evidence type="ECO:0000313" key="2">
    <source>
        <dbReference type="Proteomes" id="UP001306950"/>
    </source>
</evidence>
<gene>
    <name evidence="1" type="ORF">V3851_01190</name>
</gene>
<comment type="caution">
    <text evidence="1">The sequence shown here is derived from an EMBL/GenBank/DDBJ whole genome shotgun (WGS) entry which is preliminary data.</text>
</comment>
<organism evidence="1 2">
    <name type="scientific">Paenibacillus haidiansis</name>
    <dbReference type="NCBI Taxonomy" id="1574488"/>
    <lineage>
        <taxon>Bacteria</taxon>
        <taxon>Bacillati</taxon>
        <taxon>Bacillota</taxon>
        <taxon>Bacilli</taxon>
        <taxon>Bacillales</taxon>
        <taxon>Paenibacillaceae</taxon>
        <taxon>Paenibacillus</taxon>
    </lineage>
</organism>
<dbReference type="Proteomes" id="UP001306950">
    <property type="component" value="Unassembled WGS sequence"/>
</dbReference>
<proteinExistence type="predicted"/>
<protein>
    <recommendedName>
        <fullName evidence="3">Tetratricopeptide repeat protein</fullName>
    </recommendedName>
</protein>
<accession>A0ABU7VKY7</accession>
<evidence type="ECO:0000313" key="1">
    <source>
        <dbReference type="EMBL" id="MEF2964429.1"/>
    </source>
</evidence>
<dbReference type="SUPFAM" id="SSF48452">
    <property type="entry name" value="TPR-like"/>
    <property type="match status" value="1"/>
</dbReference>
<sequence length="274" mass="30904">MQYDDIKTLYRLGEYKNALSTFSAALPQDEELCLIYLECLFHCGKIQTALQVIRDWKSERGQQSSEPFLVSLEELSFLGQACLETGSGKTRIPVDARLLNQGVIRRAVGLGLLEAARKLAVEADNTYFWCEFIQSLYEEGYTEKAKAGLSGLDLSLLAGDRPSFRNVAFIFAEILHDEGRFEEAAPIFERLAEGSPEMARARFAACSCYLQTTMNHLLGRVELYRPGEEEQRKIEQYLNNITEALRIIDSTNWHTVWSVAQSRNLPASTSGTLQ</sequence>
<keyword evidence="2" id="KW-1185">Reference proteome</keyword>
<name>A0ABU7VKY7_9BACL</name>
<dbReference type="Gene3D" id="1.25.40.10">
    <property type="entry name" value="Tetratricopeptide repeat domain"/>
    <property type="match status" value="1"/>
</dbReference>
<evidence type="ECO:0008006" key="3">
    <source>
        <dbReference type="Google" id="ProtNLM"/>
    </source>
</evidence>
<dbReference type="RefSeq" id="WP_331844662.1">
    <property type="nucleotide sequence ID" value="NZ_JAZHPZ010000001.1"/>
</dbReference>
<dbReference type="EMBL" id="JAZHPZ010000001">
    <property type="protein sequence ID" value="MEF2964429.1"/>
    <property type="molecule type" value="Genomic_DNA"/>
</dbReference>
<dbReference type="InterPro" id="IPR011990">
    <property type="entry name" value="TPR-like_helical_dom_sf"/>
</dbReference>
<reference evidence="1 2" key="1">
    <citation type="submission" date="2024-02" db="EMBL/GenBank/DDBJ databases">
        <title>A nitrogen-fixing paenibacillus bacterium.</title>
        <authorList>
            <person name="Zhang W.L."/>
            <person name="Chen S.F."/>
        </authorList>
    </citation>
    <scope>NUCLEOTIDE SEQUENCE [LARGE SCALE GENOMIC DNA]</scope>
    <source>
        <strain evidence="1 2">M1</strain>
    </source>
</reference>